<dbReference type="SMART" id="SM00165">
    <property type="entry name" value="UBA"/>
    <property type="match status" value="1"/>
</dbReference>
<dbReference type="PANTHER" id="PTHR20930">
    <property type="entry name" value="OVARIAN CARCINOMA ANTIGEN CA125-RELATED"/>
    <property type="match status" value="1"/>
</dbReference>
<dbReference type="AlphaFoldDB" id="A0A9N8ZH94"/>
<dbReference type="CDD" id="cd05992">
    <property type="entry name" value="PB1"/>
    <property type="match status" value="1"/>
</dbReference>
<feature type="compositionally biased region" description="Basic and acidic residues" evidence="1">
    <location>
        <begin position="480"/>
        <end position="501"/>
    </location>
</feature>
<dbReference type="InterPro" id="IPR009060">
    <property type="entry name" value="UBA-like_sf"/>
</dbReference>
<evidence type="ECO:0000259" key="3">
    <source>
        <dbReference type="PROSITE" id="PS51745"/>
    </source>
</evidence>
<dbReference type="SUPFAM" id="SSF46934">
    <property type="entry name" value="UBA-like"/>
    <property type="match status" value="1"/>
</dbReference>
<comment type="caution">
    <text evidence="4">The sequence shown here is derived from an EMBL/GenBank/DDBJ whole genome shotgun (WGS) entry which is preliminary data.</text>
</comment>
<proteinExistence type="predicted"/>
<feature type="region of interest" description="Disordered" evidence="1">
    <location>
        <begin position="480"/>
        <end position="518"/>
    </location>
</feature>
<gene>
    <name evidence="4" type="ORF">POCULU_LOCUS2310</name>
</gene>
<dbReference type="Gene3D" id="1.10.8.10">
    <property type="entry name" value="DNA helicase RuvA subunit, C-terminal domain"/>
    <property type="match status" value="1"/>
</dbReference>
<reference evidence="4" key="1">
    <citation type="submission" date="2021-06" db="EMBL/GenBank/DDBJ databases">
        <authorList>
            <person name="Kallberg Y."/>
            <person name="Tangrot J."/>
            <person name="Rosling A."/>
        </authorList>
    </citation>
    <scope>NUCLEOTIDE SEQUENCE</scope>
    <source>
        <strain evidence="4">IA702</strain>
    </source>
</reference>
<feature type="compositionally biased region" description="Polar residues" evidence="1">
    <location>
        <begin position="67"/>
        <end position="77"/>
    </location>
</feature>
<dbReference type="Gene3D" id="3.10.20.90">
    <property type="entry name" value="Phosphatidylinositol 3-kinase Catalytic Subunit, Chain A, domain 1"/>
    <property type="match status" value="1"/>
</dbReference>
<evidence type="ECO:0000313" key="5">
    <source>
        <dbReference type="Proteomes" id="UP000789572"/>
    </source>
</evidence>
<organism evidence="4 5">
    <name type="scientific">Paraglomus occultum</name>
    <dbReference type="NCBI Taxonomy" id="144539"/>
    <lineage>
        <taxon>Eukaryota</taxon>
        <taxon>Fungi</taxon>
        <taxon>Fungi incertae sedis</taxon>
        <taxon>Mucoromycota</taxon>
        <taxon>Glomeromycotina</taxon>
        <taxon>Glomeromycetes</taxon>
        <taxon>Paraglomerales</taxon>
        <taxon>Paraglomeraceae</taxon>
        <taxon>Paraglomus</taxon>
    </lineage>
</organism>
<feature type="domain" description="PB1" evidence="3">
    <location>
        <begin position="1"/>
        <end position="82"/>
    </location>
</feature>
<dbReference type="InterPro" id="IPR053793">
    <property type="entry name" value="PB1-like"/>
</dbReference>
<protein>
    <submittedName>
        <fullName evidence="4">1556_t:CDS:1</fullName>
    </submittedName>
</protein>
<sequence length="518" mass="58640">MTHFEVTYNKQSKHFNAAASITWNDLSSKLRTLFSIPSSKAIIISYIDKDGDAIALSNDSDLRELASQQNEGSTVKLTLSADSEKDDSSGDESWIVEGNKFGENPFSETDNSSVERTELPPLTSPPSYRSVTLTDEKDEDEFDSTTHSVNKGKEKDDSSTRTLSDDPNPENTSRPPFLDLAEQFQNILDQFKDVLDRNPQLIDSVNVVMDRILAGSSVDIQDYADWLESFRNFGFGKFGKEKENAFSNCCNDQRSYQNRCGKNANCKRTAANPENKNDNSESHDGIYIAFHGLPHPMFVPRPVFGHPFLYAAPWHRTPFNAFYTNPFFTPFSFFDDDTAFRYYMPHYTYAPFYTQRCIPTIYVTRPDTSPTDEKRAESSTKGAESAKTCNWKNGRNRCNGVRFGAPYASERGCKYACRQRSACGSGNGNNADANFNVSEKITLLNTMGFEDNVQNEDLLKRYSGNVDRVVEVLLQRQQETFKQEQQQKEQPRSNGEEKTEIDGDDFSEAESKPYSLKI</sequence>
<dbReference type="EMBL" id="CAJVPJ010000209">
    <property type="protein sequence ID" value="CAG8495732.1"/>
    <property type="molecule type" value="Genomic_DNA"/>
</dbReference>
<dbReference type="InterPro" id="IPR015940">
    <property type="entry name" value="UBA"/>
</dbReference>
<dbReference type="SUPFAM" id="SSF54277">
    <property type="entry name" value="CAD &amp; PB1 domains"/>
    <property type="match status" value="1"/>
</dbReference>
<keyword evidence="5" id="KW-1185">Reference proteome</keyword>
<dbReference type="SMART" id="SM00666">
    <property type="entry name" value="PB1"/>
    <property type="match status" value="1"/>
</dbReference>
<name>A0A9N8ZH94_9GLOM</name>
<dbReference type="Pfam" id="PF00564">
    <property type="entry name" value="PB1"/>
    <property type="match status" value="1"/>
</dbReference>
<dbReference type="PROSITE" id="PS51745">
    <property type="entry name" value="PB1"/>
    <property type="match status" value="1"/>
</dbReference>
<evidence type="ECO:0000256" key="1">
    <source>
        <dbReference type="SAM" id="MobiDB-lite"/>
    </source>
</evidence>
<dbReference type="InterPro" id="IPR000270">
    <property type="entry name" value="PB1_dom"/>
</dbReference>
<dbReference type="PROSITE" id="PS50030">
    <property type="entry name" value="UBA"/>
    <property type="match status" value="1"/>
</dbReference>
<evidence type="ECO:0000259" key="2">
    <source>
        <dbReference type="PROSITE" id="PS50030"/>
    </source>
</evidence>
<feature type="region of interest" description="Disordered" evidence="1">
    <location>
        <begin position="67"/>
        <end position="176"/>
    </location>
</feature>
<dbReference type="OrthoDB" id="1594986at2759"/>
<dbReference type="PANTHER" id="PTHR20930:SF0">
    <property type="entry name" value="PROTEIN ILRUN"/>
    <property type="match status" value="1"/>
</dbReference>
<accession>A0A9N8ZH94</accession>
<feature type="domain" description="UBA" evidence="2">
    <location>
        <begin position="436"/>
        <end position="476"/>
    </location>
</feature>
<evidence type="ECO:0000313" key="4">
    <source>
        <dbReference type="EMBL" id="CAG8495732.1"/>
    </source>
</evidence>
<dbReference type="Proteomes" id="UP000789572">
    <property type="component" value="Unassembled WGS sequence"/>
</dbReference>